<feature type="transmembrane region" description="Helical" evidence="1">
    <location>
        <begin position="6"/>
        <end position="27"/>
    </location>
</feature>
<accession>A0ABZ0UUS9</accession>
<dbReference type="Pfam" id="PF13975">
    <property type="entry name" value="gag-asp_proteas"/>
    <property type="match status" value="1"/>
</dbReference>
<dbReference type="InterPro" id="IPR034122">
    <property type="entry name" value="Retropepsin-like_bacterial"/>
</dbReference>
<protein>
    <submittedName>
        <fullName evidence="2">Aspartyl protease</fullName>
    </submittedName>
</protein>
<keyword evidence="1" id="KW-0812">Transmembrane</keyword>
<dbReference type="InterPro" id="IPR021109">
    <property type="entry name" value="Peptidase_aspartic_dom_sf"/>
</dbReference>
<dbReference type="InterPro" id="IPR011969">
    <property type="entry name" value="Clan_AA_Asp_peptidase_C"/>
</dbReference>
<dbReference type="RefSeq" id="WP_410250246.1">
    <property type="nucleotide sequence ID" value="NZ_CP112932.1"/>
</dbReference>
<dbReference type="SUPFAM" id="SSF50630">
    <property type="entry name" value="Acid proteases"/>
    <property type="match status" value="1"/>
</dbReference>
<name>A0ABZ0UUS9_9RICK</name>
<dbReference type="InterPro" id="IPR001969">
    <property type="entry name" value="Aspartic_peptidase_AS"/>
</dbReference>
<evidence type="ECO:0000313" key="2">
    <source>
        <dbReference type="EMBL" id="WPY01366.1"/>
    </source>
</evidence>
<reference evidence="2 3" key="1">
    <citation type="submission" date="2022-10" db="EMBL/GenBank/DDBJ databases">
        <title>Host association and intracellularity evolved multiple times independently in the Rickettsiales.</title>
        <authorList>
            <person name="Castelli M."/>
            <person name="Nardi T."/>
            <person name="Gammuto L."/>
            <person name="Bellinzona G."/>
            <person name="Sabaneyeva E."/>
            <person name="Potekhin A."/>
            <person name="Serra V."/>
            <person name="Petroni G."/>
            <person name="Sassera D."/>
        </authorList>
    </citation>
    <scope>NUCLEOTIDE SEQUENCE [LARGE SCALE GENOMIC DNA]</scope>
    <source>
        <strain evidence="2 3">Kr 154-4</strain>
    </source>
</reference>
<dbReference type="CDD" id="cd05483">
    <property type="entry name" value="retropepsin_like_bacteria"/>
    <property type="match status" value="1"/>
</dbReference>
<keyword evidence="1" id="KW-1133">Transmembrane helix</keyword>
<dbReference type="Gene3D" id="2.40.70.10">
    <property type="entry name" value="Acid Proteases"/>
    <property type="match status" value="1"/>
</dbReference>
<keyword evidence="3" id="KW-1185">Reference proteome</keyword>
<organism evidence="2 3">
    <name type="scientific">Candidatus Trichorickettsia mobilis</name>
    <dbReference type="NCBI Taxonomy" id="1346319"/>
    <lineage>
        <taxon>Bacteria</taxon>
        <taxon>Pseudomonadati</taxon>
        <taxon>Pseudomonadota</taxon>
        <taxon>Alphaproteobacteria</taxon>
        <taxon>Rickettsiales</taxon>
        <taxon>Rickettsiaceae</taxon>
        <taxon>Rickettsieae</taxon>
        <taxon>Candidatus Trichorickettsia</taxon>
    </lineage>
</organism>
<dbReference type="EMBL" id="CP112932">
    <property type="protein sequence ID" value="WPY01366.1"/>
    <property type="molecule type" value="Genomic_DNA"/>
</dbReference>
<proteinExistence type="predicted"/>
<dbReference type="GO" id="GO:0006508">
    <property type="term" value="P:proteolysis"/>
    <property type="evidence" value="ECO:0007669"/>
    <property type="project" value="UniProtKB-KW"/>
</dbReference>
<sequence length="232" mass="25682">MIEKQIIKLFVILALGALLILFLFKIMPDRLPALSLTEGQIVPVVISIVIVLSGFYRYLNTHGIATFAKMLISWYIIFLLGIVGYAFRFELGEAKDRVLAVIIPSYSWNSNGEIIIARSSDGQFYTTTIINGTEIKFMVDTGASDIALTKKDAQALRFDLSKLRYTKTYATANGTSAAAPVRLRTLQVGPKLFENVEASVGKGDLDISLLGMSIISRFKTIKIDKDLLTLSY</sequence>
<feature type="transmembrane region" description="Helical" evidence="1">
    <location>
        <begin position="39"/>
        <end position="58"/>
    </location>
</feature>
<gene>
    <name evidence="2" type="ORF">Trichorick_01277</name>
</gene>
<dbReference type="PROSITE" id="PS00141">
    <property type="entry name" value="ASP_PROTEASE"/>
    <property type="match status" value="1"/>
</dbReference>
<feature type="transmembrane region" description="Helical" evidence="1">
    <location>
        <begin position="64"/>
        <end position="87"/>
    </location>
</feature>
<dbReference type="Proteomes" id="UP001326613">
    <property type="component" value="Chromosome"/>
</dbReference>
<dbReference type="NCBIfam" id="TIGR02281">
    <property type="entry name" value="clan_AA_DTGA"/>
    <property type="match status" value="1"/>
</dbReference>
<keyword evidence="2" id="KW-0378">Hydrolase</keyword>
<dbReference type="GO" id="GO:0008233">
    <property type="term" value="F:peptidase activity"/>
    <property type="evidence" value="ECO:0007669"/>
    <property type="project" value="UniProtKB-KW"/>
</dbReference>
<keyword evidence="1" id="KW-0472">Membrane</keyword>
<evidence type="ECO:0000256" key="1">
    <source>
        <dbReference type="SAM" id="Phobius"/>
    </source>
</evidence>
<keyword evidence="2" id="KW-0645">Protease</keyword>
<evidence type="ECO:0000313" key="3">
    <source>
        <dbReference type="Proteomes" id="UP001326613"/>
    </source>
</evidence>